<reference evidence="2" key="1">
    <citation type="journal article" date="2014" name="Front. Microbiol.">
        <title>High frequency of phylogenetically diverse reductive dehalogenase-homologous genes in deep subseafloor sedimentary metagenomes.</title>
        <authorList>
            <person name="Kawai M."/>
            <person name="Futagami T."/>
            <person name="Toyoda A."/>
            <person name="Takaki Y."/>
            <person name="Nishi S."/>
            <person name="Hori S."/>
            <person name="Arai W."/>
            <person name="Tsubouchi T."/>
            <person name="Morono Y."/>
            <person name="Uchiyama I."/>
            <person name="Ito T."/>
            <person name="Fujiyama A."/>
            <person name="Inagaki F."/>
            <person name="Takami H."/>
        </authorList>
    </citation>
    <scope>NUCLEOTIDE SEQUENCE</scope>
    <source>
        <strain evidence="2">Expedition CK06-06</strain>
    </source>
</reference>
<name>X1T7G1_9ZZZZ</name>
<proteinExistence type="inferred from homology"/>
<dbReference type="EMBL" id="BARW01018666">
    <property type="protein sequence ID" value="GAJ01214.1"/>
    <property type="molecule type" value="Genomic_DNA"/>
</dbReference>
<accession>X1T7G1</accession>
<comment type="similarity">
    <text evidence="1">Belongs to the GTP cyclohydrolase I type 2/NIF3 family.</text>
</comment>
<dbReference type="SUPFAM" id="SSF102705">
    <property type="entry name" value="NIF3 (NGG1p interacting factor 3)-like"/>
    <property type="match status" value="1"/>
</dbReference>
<sequence length="149" mass="16526">MAWGKFLGLGEPIDGSGYYYAYDGKGQTAVEIARKISTRIKNLGQQGVQFIGPEKKPIQRIVLGTGAITPMFHFIENLDADLAICSDDGFVYWRDGAFAIDNDFPVVIVNHAVSEEHGLKLLAGHLSKVFPQIPVHHIPQRCMYKIIRG</sequence>
<evidence type="ECO:0000256" key="1">
    <source>
        <dbReference type="ARBA" id="ARBA00006964"/>
    </source>
</evidence>
<dbReference type="Pfam" id="PF01784">
    <property type="entry name" value="DUF34_NIF3"/>
    <property type="match status" value="1"/>
</dbReference>
<evidence type="ECO:0000313" key="2">
    <source>
        <dbReference type="EMBL" id="GAJ01214.1"/>
    </source>
</evidence>
<gene>
    <name evidence="2" type="ORF">S12H4_31909</name>
</gene>
<dbReference type="InterPro" id="IPR036069">
    <property type="entry name" value="DUF34/NIF3_sf"/>
</dbReference>
<dbReference type="InterPro" id="IPR002678">
    <property type="entry name" value="DUF34/NIF3"/>
</dbReference>
<organism evidence="2">
    <name type="scientific">marine sediment metagenome</name>
    <dbReference type="NCBI Taxonomy" id="412755"/>
    <lineage>
        <taxon>unclassified sequences</taxon>
        <taxon>metagenomes</taxon>
        <taxon>ecological metagenomes</taxon>
    </lineage>
</organism>
<protein>
    <submittedName>
        <fullName evidence="2">Uncharacterized protein</fullName>
    </submittedName>
</protein>
<comment type="caution">
    <text evidence="2">The sequence shown here is derived from an EMBL/GenBank/DDBJ whole genome shotgun (WGS) entry which is preliminary data.</text>
</comment>
<dbReference type="AlphaFoldDB" id="X1T7G1"/>